<proteinExistence type="predicted"/>
<feature type="region of interest" description="Disordered" evidence="6">
    <location>
        <begin position="301"/>
        <end position="325"/>
    </location>
</feature>
<feature type="region of interest" description="Disordered" evidence="6">
    <location>
        <begin position="358"/>
        <end position="555"/>
    </location>
</feature>
<evidence type="ECO:0000256" key="3">
    <source>
        <dbReference type="ARBA" id="ARBA00022737"/>
    </source>
</evidence>
<dbReference type="Pfam" id="PF00640">
    <property type="entry name" value="PID"/>
    <property type="match status" value="1"/>
</dbReference>
<dbReference type="SUPFAM" id="SSF48403">
    <property type="entry name" value="Ankyrin repeat"/>
    <property type="match status" value="1"/>
</dbReference>
<dbReference type="Pfam" id="PF00536">
    <property type="entry name" value="SAM_1"/>
    <property type="match status" value="2"/>
</dbReference>
<feature type="compositionally biased region" description="Basic and acidic residues" evidence="6">
    <location>
        <begin position="366"/>
        <end position="384"/>
    </location>
</feature>
<accession>A0A1A8UED3</accession>
<feature type="repeat" description="ANK" evidence="5">
    <location>
        <begin position="139"/>
        <end position="171"/>
    </location>
</feature>
<dbReference type="GO" id="GO:0048013">
    <property type="term" value="P:ephrin receptor signaling pathway"/>
    <property type="evidence" value="ECO:0007669"/>
    <property type="project" value="TreeGrafter"/>
</dbReference>
<evidence type="ECO:0000259" key="8">
    <source>
        <dbReference type="PROSITE" id="PS50105"/>
    </source>
</evidence>
<feature type="compositionally biased region" description="Polar residues" evidence="6">
    <location>
        <begin position="623"/>
        <end position="632"/>
    </location>
</feature>
<dbReference type="PROSITE" id="PS50105">
    <property type="entry name" value="SAM_DOMAIN"/>
    <property type="match status" value="2"/>
</dbReference>
<keyword evidence="3" id="KW-0677">Repeat</keyword>
<dbReference type="InterPro" id="IPR033635">
    <property type="entry name" value="ANKS1/Caskin"/>
</dbReference>
<dbReference type="PROSITE" id="PS50297">
    <property type="entry name" value="ANK_REP_REGION"/>
    <property type="match status" value="5"/>
</dbReference>
<dbReference type="GO" id="GO:0005829">
    <property type="term" value="C:cytosol"/>
    <property type="evidence" value="ECO:0007669"/>
    <property type="project" value="TreeGrafter"/>
</dbReference>
<dbReference type="GO" id="GO:0046875">
    <property type="term" value="F:ephrin receptor binding"/>
    <property type="evidence" value="ECO:0007669"/>
    <property type="project" value="TreeGrafter"/>
</dbReference>
<dbReference type="Gene3D" id="1.25.40.20">
    <property type="entry name" value="Ankyrin repeat-containing domain"/>
    <property type="match status" value="2"/>
</dbReference>
<feature type="domain" description="PID" evidence="7">
    <location>
        <begin position="924"/>
        <end position="1048"/>
    </location>
</feature>
<evidence type="ECO:0000259" key="7">
    <source>
        <dbReference type="PROSITE" id="PS01179"/>
    </source>
</evidence>
<dbReference type="InterPro" id="IPR041882">
    <property type="entry name" value="SAM_ANKS1_repeat2"/>
</dbReference>
<feature type="region of interest" description="Disordered" evidence="6">
    <location>
        <begin position="878"/>
        <end position="902"/>
    </location>
</feature>
<comment type="subcellular location">
    <subcellularLocation>
        <location evidence="1">Cytoplasm</location>
    </subcellularLocation>
</comment>
<feature type="repeat" description="ANK" evidence="5">
    <location>
        <begin position="103"/>
        <end position="135"/>
    </location>
</feature>
<feature type="repeat" description="ANK" evidence="5">
    <location>
        <begin position="70"/>
        <end position="102"/>
    </location>
</feature>
<dbReference type="SMART" id="SM00248">
    <property type="entry name" value="ANK"/>
    <property type="match status" value="6"/>
</dbReference>
<dbReference type="SMART" id="SM00462">
    <property type="entry name" value="PTB"/>
    <property type="match status" value="1"/>
</dbReference>
<reference evidence="9" key="2">
    <citation type="submission" date="2016-06" db="EMBL/GenBank/DDBJ databases">
        <title>The genome of a short-lived fish provides insights into sex chromosome evolution and the genetic control of aging.</title>
        <authorList>
            <person name="Reichwald K."/>
            <person name="Felder M."/>
            <person name="Petzold A."/>
            <person name="Koch P."/>
            <person name="Groth M."/>
            <person name="Platzer M."/>
        </authorList>
    </citation>
    <scope>NUCLEOTIDE SEQUENCE</scope>
    <source>
        <tissue evidence="9">Brain</tissue>
    </source>
</reference>
<feature type="region of interest" description="Disordered" evidence="6">
    <location>
        <begin position="24"/>
        <end position="48"/>
    </location>
</feature>
<dbReference type="PROSITE" id="PS01179">
    <property type="entry name" value="PID"/>
    <property type="match status" value="1"/>
</dbReference>
<feature type="repeat" description="ANK" evidence="5">
    <location>
        <begin position="172"/>
        <end position="204"/>
    </location>
</feature>
<dbReference type="SUPFAM" id="SSF50729">
    <property type="entry name" value="PH domain-like"/>
    <property type="match status" value="1"/>
</dbReference>
<name>A0A1A8UED3_NOTFU</name>
<feature type="repeat" description="ANK" evidence="5">
    <location>
        <begin position="205"/>
        <end position="237"/>
    </location>
</feature>
<dbReference type="InterPro" id="IPR013761">
    <property type="entry name" value="SAM/pointed_sf"/>
</dbReference>
<feature type="compositionally biased region" description="Polar residues" evidence="6">
    <location>
        <begin position="438"/>
        <end position="449"/>
    </location>
</feature>
<dbReference type="InterPro" id="IPR001660">
    <property type="entry name" value="SAM"/>
</dbReference>
<evidence type="ECO:0000256" key="5">
    <source>
        <dbReference type="PROSITE-ProRule" id="PRU00023"/>
    </source>
</evidence>
<dbReference type="PROSITE" id="PS50088">
    <property type="entry name" value="ANK_REPEAT"/>
    <property type="match status" value="6"/>
</dbReference>
<feature type="compositionally biased region" description="Polar residues" evidence="6">
    <location>
        <begin position="491"/>
        <end position="501"/>
    </location>
</feature>
<dbReference type="InterPro" id="IPR036770">
    <property type="entry name" value="Ankyrin_rpt-contain_sf"/>
</dbReference>
<dbReference type="InterPro" id="IPR002110">
    <property type="entry name" value="Ankyrin_rpt"/>
</dbReference>
<dbReference type="CDD" id="cd09499">
    <property type="entry name" value="SAM_AIDA1AB-like_repeat1"/>
    <property type="match status" value="1"/>
</dbReference>
<dbReference type="PANTHER" id="PTHR24174:SF5">
    <property type="entry name" value="ANKYRIN REPEAT AND SAM DOMAIN-CONTAINING PROTEIN 1A ISOFORM X1"/>
    <property type="match status" value="1"/>
</dbReference>
<protein>
    <submittedName>
        <fullName evidence="9">Ankyrin repeat and sterile alpha motif domain containing 1A</fullName>
    </submittedName>
</protein>
<dbReference type="PRINTS" id="PR01415">
    <property type="entry name" value="ANKYRIN"/>
</dbReference>
<keyword evidence="2" id="KW-0963">Cytoplasm</keyword>
<evidence type="ECO:0000313" key="9">
    <source>
        <dbReference type="EMBL" id="SBS45488.1"/>
    </source>
</evidence>
<evidence type="ECO:0000256" key="2">
    <source>
        <dbReference type="ARBA" id="ARBA00022490"/>
    </source>
</evidence>
<dbReference type="CDD" id="cd09500">
    <property type="entry name" value="SAM_AIDA1AB-like_repeat2"/>
    <property type="match status" value="1"/>
</dbReference>
<gene>
    <name evidence="9" type="primary">ANKS1A</name>
</gene>
<dbReference type="CDD" id="cd01274">
    <property type="entry name" value="PTB_Anks"/>
    <property type="match status" value="1"/>
</dbReference>
<dbReference type="Gene3D" id="1.10.150.50">
    <property type="entry name" value="Transcription Factor, Ets-1"/>
    <property type="match status" value="2"/>
</dbReference>
<reference evidence="9" key="1">
    <citation type="submission" date="2016-05" db="EMBL/GenBank/DDBJ databases">
        <authorList>
            <person name="Lavstsen T."/>
            <person name="Jespersen J.S."/>
        </authorList>
    </citation>
    <scope>NUCLEOTIDE SEQUENCE</scope>
    <source>
        <tissue evidence="9">Brain</tissue>
    </source>
</reference>
<keyword evidence="4 5" id="KW-0040">ANK repeat</keyword>
<dbReference type="PANTHER" id="PTHR24174">
    <property type="entry name" value="ANKYRIN REPEAT AND STERILE ALPHA MOTIF DOMAIN-CONTAINING PROTEIN 1"/>
    <property type="match status" value="1"/>
</dbReference>
<evidence type="ECO:0000256" key="6">
    <source>
        <dbReference type="SAM" id="MobiDB-lite"/>
    </source>
</evidence>
<feature type="compositionally biased region" description="Pro residues" evidence="6">
    <location>
        <begin position="305"/>
        <end position="317"/>
    </location>
</feature>
<dbReference type="SMART" id="SM00454">
    <property type="entry name" value="SAM"/>
    <property type="match status" value="2"/>
</dbReference>
<organism evidence="9">
    <name type="scientific">Nothobranchius furzeri</name>
    <name type="common">Turquoise killifish</name>
    <dbReference type="NCBI Taxonomy" id="105023"/>
    <lineage>
        <taxon>Eukaryota</taxon>
        <taxon>Metazoa</taxon>
        <taxon>Chordata</taxon>
        <taxon>Craniata</taxon>
        <taxon>Vertebrata</taxon>
        <taxon>Euteleostomi</taxon>
        <taxon>Actinopterygii</taxon>
        <taxon>Neopterygii</taxon>
        <taxon>Teleostei</taxon>
        <taxon>Neoteleostei</taxon>
        <taxon>Acanthomorphata</taxon>
        <taxon>Ovalentaria</taxon>
        <taxon>Atherinomorphae</taxon>
        <taxon>Cyprinodontiformes</taxon>
        <taxon>Nothobranchiidae</taxon>
        <taxon>Nothobranchius</taxon>
    </lineage>
</organism>
<sequence>MGKEQELLDAARTGNLAAVEKLLSGKRQSTGGSSGTAGSGTGGGHGASSHPLSSLLSIWRGPNVNCVDNSGYTPLHHAALNGHSDVVEALLRNEALTNIADNKGCYPLHLAAWKGDEQIVKLLVHQGPSHPKLNEQNNDNETPLHCAAQYGHTRVVRLLLDELTDPTMRNNKFETPLDLAALYGRLEVVKLLLSAHPNLLHCNAKKHTPLHLASRNGHLSVVEVLLGAGMDINYETEKGSALHEAALFGKTDVVQKLLSKGIDVNILDQKGLTALDIVKDMPSQKSREIAALILGHMTGKHPIINLPPPPIPPPQESPSPRRKGELDKVTELISGLAPDPEEESPYEALFEATSCHSLDSLTSGKSSDRDSGRPDSEVGKKDRAGQPAHSGHCHDEELSSEVHYTSSGTDKREVVEEEEDHTYELLLTAQTKVPPPSHESQSNKDVNATSQSSSSSILPQHKPSAPPNDLRASNRMRESLHPPGRLGSRAPTDNSQLNQDQGAGVPEQFTGLLHGSSPVIDSFRLPGVLPPTQAQPGTKKSTKAKEEVSAVPAPSNQTSMAAILTDCDPKAIYATVNKEPRDSGAGVRMRPPGDLKLARSLSKSDSDLLVSPPGEEEGGLGNRSESVSNCSTGKKRLEKSPSFTSEWDEIEKIMTLIGAGIESSRDQQYSTPGGASRLLDQPVGDWLEHVGLPQYESKFLLNGFDDLRFMGSNVMEDQDLRDMGITDPGHRKKILHAARGLPKVKPLGCDGSTSLSSWLDVLGLHEYLPNFLSNGYRTLECVKNLWELEIVNVIKITPLGHRKRIIASLAERPYEEAPSKSRRMSPIMFHDLLSQTTSPLGQMDPYTSRSMDMLLPLTESDRRRRGVDQDCSVSLRSYNERPRSVDRHSDRHKESRLNLRPPSHSATYATVSAWHHQPEKLILDSCRYEATYLGSMIIRDLRGIESTQDACAKIRKSKDSKKGPVVILAVTYRGVRFIDAATKTIVAEHEIRNISCAAQDPDDLCTFAYITKDSKSGHHFCHVFSTVEVIQTYEIILTLGQAFEVAYQMAVQSRARQYVPPSSLVSEFVDTKSTRPVSQSWSSVRRSAIDPLEMDADMQSLGSTTWLCDQRDSNRRPVSTKYETTIF</sequence>
<feature type="region of interest" description="Disordered" evidence="6">
    <location>
        <begin position="580"/>
        <end position="641"/>
    </location>
</feature>
<feature type="repeat" description="ANK" evidence="5">
    <location>
        <begin position="237"/>
        <end position="269"/>
    </location>
</feature>
<dbReference type="AlphaFoldDB" id="A0A1A8UED3"/>
<dbReference type="SUPFAM" id="SSF47769">
    <property type="entry name" value="SAM/Pointed domain"/>
    <property type="match status" value="2"/>
</dbReference>
<dbReference type="InterPro" id="IPR041880">
    <property type="entry name" value="SAM_ANKS1_repeat1"/>
</dbReference>
<feature type="domain" description="SAM" evidence="8">
    <location>
        <begin position="683"/>
        <end position="744"/>
    </location>
</feature>
<evidence type="ECO:0000256" key="4">
    <source>
        <dbReference type="ARBA" id="ARBA00023043"/>
    </source>
</evidence>
<feature type="compositionally biased region" description="Basic and acidic residues" evidence="6">
    <location>
        <begin position="878"/>
        <end position="897"/>
    </location>
</feature>
<dbReference type="EMBL" id="HAEJ01005031">
    <property type="protein sequence ID" value="SBS45488.1"/>
    <property type="molecule type" value="Transcribed_RNA"/>
</dbReference>
<feature type="domain" description="SAM" evidence="8">
    <location>
        <begin position="754"/>
        <end position="809"/>
    </location>
</feature>
<dbReference type="InterPro" id="IPR006020">
    <property type="entry name" value="PTB/PI_dom"/>
</dbReference>
<feature type="compositionally biased region" description="Gly residues" evidence="6">
    <location>
        <begin position="32"/>
        <end position="46"/>
    </location>
</feature>
<dbReference type="InterPro" id="IPR011993">
    <property type="entry name" value="PH-like_dom_sf"/>
</dbReference>
<dbReference type="FunFam" id="1.25.40.20:FF:000099">
    <property type="entry name" value="ankyrin repeat and sterile alpha motif domain-containing protein 1B isoform X5"/>
    <property type="match status" value="1"/>
</dbReference>
<feature type="compositionally biased region" description="Basic and acidic residues" evidence="6">
    <location>
        <begin position="591"/>
        <end position="606"/>
    </location>
</feature>
<dbReference type="Gene3D" id="2.30.29.30">
    <property type="entry name" value="Pleckstrin-homology domain (PH domain)/Phosphotyrosine-binding domain (PTB)"/>
    <property type="match status" value="1"/>
</dbReference>
<evidence type="ECO:0000256" key="1">
    <source>
        <dbReference type="ARBA" id="ARBA00004496"/>
    </source>
</evidence>
<dbReference type="Pfam" id="PF12796">
    <property type="entry name" value="Ank_2"/>
    <property type="match status" value="3"/>
</dbReference>